<dbReference type="OrthoDB" id="9807157at2"/>
<gene>
    <name evidence="6" type="ORF">C1A40_07750</name>
</gene>
<organism evidence="6 7">
    <name type="scientific">Pseudotamlana carrageenivorans</name>
    <dbReference type="NCBI Taxonomy" id="2069432"/>
    <lineage>
        <taxon>Bacteria</taxon>
        <taxon>Pseudomonadati</taxon>
        <taxon>Bacteroidota</taxon>
        <taxon>Flavobacteriia</taxon>
        <taxon>Flavobacteriales</taxon>
        <taxon>Flavobacteriaceae</taxon>
        <taxon>Pseudotamlana</taxon>
    </lineage>
</organism>
<comment type="similarity">
    <text evidence="2">Belongs to the class-II pyridoxal-phosphate-dependent aminotransferase family. BioF subfamily.</text>
</comment>
<dbReference type="InterPro" id="IPR015422">
    <property type="entry name" value="PyrdxlP-dep_Trfase_small"/>
</dbReference>
<sequence>MFPEKLHQKLENRNAENALRQLGADNPYVDFSSNDYLGFSKNETIFNESHAFLKAQNLLQNGATGSRLLSGNHKLYPLVEKQLANFHNSESALIYNSGYDANIGFFASVPQRGDIILYDTYIHASIRDGILMSNAKAYKFKHNDLSDLETLLFRFTEGAYKSKQHIYVTTESVFSMDGDSPDLEKLSQICKKHEAYLVLDEAHGLGIFGKHGGGLIQHLGMENAVFARIVTYGKALGCHGAAILASDLLKQYLVNFSRSLIYTTALPPHSLATIHASYTALEQTQTRQKLKENIQFFKSEIIKNQLQKLFIESDSAIHCCIISGNDRVKHIAKHIQNSGYDVKPILSPTVSKGQERLRFCLHAYNTEAQISEVLKLLALLITS</sequence>
<evidence type="ECO:0000313" key="7">
    <source>
        <dbReference type="Proteomes" id="UP000236592"/>
    </source>
</evidence>
<dbReference type="EMBL" id="CP025938">
    <property type="protein sequence ID" value="AUS05374.1"/>
    <property type="molecule type" value="Genomic_DNA"/>
</dbReference>
<reference evidence="7" key="1">
    <citation type="submission" date="2018-01" db="EMBL/GenBank/DDBJ databases">
        <title>Complete genome of Tamlana sp. UJ94.</title>
        <authorList>
            <person name="Jung J."/>
            <person name="Chung D."/>
            <person name="Bae S.S."/>
            <person name="Baek K."/>
        </authorList>
    </citation>
    <scope>NUCLEOTIDE SEQUENCE [LARGE SCALE GENOMIC DNA]</scope>
    <source>
        <strain evidence="7">UJ94</strain>
    </source>
</reference>
<dbReference type="RefSeq" id="WP_102995413.1">
    <property type="nucleotide sequence ID" value="NZ_CP025938.1"/>
</dbReference>
<feature type="domain" description="Aminotransferase class I/classII large" evidence="5">
    <location>
        <begin position="28"/>
        <end position="375"/>
    </location>
</feature>
<dbReference type="Gene3D" id="3.90.1150.10">
    <property type="entry name" value="Aspartate Aminotransferase, domain 1"/>
    <property type="match status" value="1"/>
</dbReference>
<dbReference type="Pfam" id="PF00155">
    <property type="entry name" value="Aminotran_1_2"/>
    <property type="match status" value="1"/>
</dbReference>
<evidence type="ECO:0000256" key="2">
    <source>
        <dbReference type="ARBA" id="ARBA00010008"/>
    </source>
</evidence>
<dbReference type="InterPro" id="IPR015424">
    <property type="entry name" value="PyrdxlP-dep_Trfase"/>
</dbReference>
<proteinExistence type="inferred from homology"/>
<dbReference type="AlphaFoldDB" id="A0A2I7SHN8"/>
<dbReference type="InterPro" id="IPR015421">
    <property type="entry name" value="PyrdxlP-dep_Trfase_major"/>
</dbReference>
<dbReference type="PANTHER" id="PTHR13693">
    <property type="entry name" value="CLASS II AMINOTRANSFERASE/8-AMINO-7-OXONONANOATE SYNTHASE"/>
    <property type="match status" value="1"/>
</dbReference>
<dbReference type="SUPFAM" id="SSF53383">
    <property type="entry name" value="PLP-dependent transferases"/>
    <property type="match status" value="1"/>
</dbReference>
<dbReference type="GO" id="GO:0009102">
    <property type="term" value="P:biotin biosynthetic process"/>
    <property type="evidence" value="ECO:0007669"/>
    <property type="project" value="TreeGrafter"/>
</dbReference>
<keyword evidence="4" id="KW-0663">Pyridoxal phosphate</keyword>
<evidence type="ECO:0000256" key="1">
    <source>
        <dbReference type="ARBA" id="ARBA00001933"/>
    </source>
</evidence>
<evidence type="ECO:0000313" key="6">
    <source>
        <dbReference type="EMBL" id="AUS05374.1"/>
    </source>
</evidence>
<evidence type="ECO:0000256" key="4">
    <source>
        <dbReference type="ARBA" id="ARBA00022898"/>
    </source>
</evidence>
<dbReference type="InterPro" id="IPR004839">
    <property type="entry name" value="Aminotransferase_I/II_large"/>
</dbReference>
<dbReference type="Proteomes" id="UP000236592">
    <property type="component" value="Chromosome"/>
</dbReference>
<accession>A0A2I7SHN8</accession>
<comment type="cofactor">
    <cofactor evidence="1">
        <name>pyridoxal 5'-phosphate</name>
        <dbReference type="ChEBI" id="CHEBI:597326"/>
    </cofactor>
</comment>
<evidence type="ECO:0000259" key="5">
    <source>
        <dbReference type="Pfam" id="PF00155"/>
    </source>
</evidence>
<dbReference type="InterPro" id="IPR050087">
    <property type="entry name" value="AON_synthase_class-II"/>
</dbReference>
<protein>
    <submittedName>
        <fullName evidence="6">8-amino-7-oxononanoate synthase</fullName>
    </submittedName>
</protein>
<dbReference type="PANTHER" id="PTHR13693:SF77">
    <property type="entry name" value="8-AMINO-7-OXONONANOATE SYNTHASE"/>
    <property type="match status" value="1"/>
</dbReference>
<keyword evidence="7" id="KW-1185">Reference proteome</keyword>
<evidence type="ECO:0000256" key="3">
    <source>
        <dbReference type="ARBA" id="ARBA00022679"/>
    </source>
</evidence>
<dbReference type="GO" id="GO:0016740">
    <property type="term" value="F:transferase activity"/>
    <property type="evidence" value="ECO:0007669"/>
    <property type="project" value="UniProtKB-KW"/>
</dbReference>
<name>A0A2I7SHN8_9FLAO</name>
<dbReference type="KEGG" id="taj:C1A40_07750"/>
<dbReference type="GO" id="GO:0030170">
    <property type="term" value="F:pyridoxal phosphate binding"/>
    <property type="evidence" value="ECO:0007669"/>
    <property type="project" value="InterPro"/>
</dbReference>
<keyword evidence="3" id="KW-0808">Transferase</keyword>
<dbReference type="Gene3D" id="3.40.640.10">
    <property type="entry name" value="Type I PLP-dependent aspartate aminotransferase-like (Major domain)"/>
    <property type="match status" value="1"/>
</dbReference>